<evidence type="ECO:0000313" key="27">
    <source>
        <dbReference type="Ensembl" id="ENSHCOP00000000684.1"/>
    </source>
</evidence>
<dbReference type="PROSITE" id="PS50250">
    <property type="entry name" value="PCI"/>
    <property type="match status" value="1"/>
</dbReference>
<feature type="compositionally biased region" description="Polar residues" evidence="25">
    <location>
        <begin position="125"/>
        <end position="138"/>
    </location>
</feature>
<evidence type="ECO:0000256" key="10">
    <source>
        <dbReference type="ARBA" id="ARBA00022553"/>
    </source>
</evidence>
<dbReference type="InterPro" id="IPR005062">
    <property type="entry name" value="SAC3/GANP/THP3_conserved"/>
</dbReference>
<evidence type="ECO:0000256" key="3">
    <source>
        <dbReference type="ARBA" id="ARBA00004567"/>
    </source>
</evidence>
<keyword evidence="7" id="KW-0158">Chromosome</keyword>
<feature type="compositionally biased region" description="Polar residues" evidence="25">
    <location>
        <begin position="249"/>
        <end position="259"/>
    </location>
</feature>
<protein>
    <recommendedName>
        <fullName evidence="24">Germinal-center associated nuclear protein</fullName>
        <ecNumber evidence="5">2.3.1.48</ecNumber>
    </recommendedName>
</protein>
<evidence type="ECO:0000256" key="19">
    <source>
        <dbReference type="ARBA" id="ARBA00023242"/>
    </source>
</evidence>
<comment type="subcellular location">
    <subcellularLocation>
        <location evidence="1">Chromosome</location>
    </subcellularLocation>
    <subcellularLocation>
        <location evidence="2">Cytoplasm</location>
    </subcellularLocation>
    <subcellularLocation>
        <location evidence="3">Nucleus</location>
        <location evidence="3">Nuclear pore complex</location>
    </subcellularLocation>
    <subcellularLocation>
        <location evidence="4">Nucleus</location>
        <location evidence="4">Nucleoplasm</location>
    </subcellularLocation>
</comment>
<evidence type="ECO:0000256" key="1">
    <source>
        <dbReference type="ARBA" id="ARBA00004286"/>
    </source>
</evidence>
<evidence type="ECO:0000256" key="4">
    <source>
        <dbReference type="ARBA" id="ARBA00004642"/>
    </source>
</evidence>
<dbReference type="OMA" id="LCEEDMM"/>
<keyword evidence="18" id="KW-0906">Nuclear pore complex</keyword>
<dbReference type="GO" id="GO:0005643">
    <property type="term" value="C:nuclear pore"/>
    <property type="evidence" value="ECO:0007669"/>
    <property type="project" value="UniProtKB-SubCell"/>
</dbReference>
<evidence type="ECO:0000256" key="11">
    <source>
        <dbReference type="ARBA" id="ARBA00022679"/>
    </source>
</evidence>
<dbReference type="Gene3D" id="6.10.250.1340">
    <property type="match status" value="1"/>
</dbReference>
<name>A0A3Q3D298_HIPCM</name>
<keyword evidence="16" id="KW-0811">Translocation</keyword>
<sequence>MNPSNPFGSPRGGVFQATSNANAGLFQSFGQQAPSSLPQNVGMFQSSAFGLPSASQLPMLGQRPSFGQPPPQTSSLPSHTPALSQTTVGASNSGFVSPAAPAFGSVGGPSQTSAFGQTPAFGPQSVFSQEPSFGQPSSGFGQKLAGFGQQAAGFGNTQSVSGATASLGPPRQLGFGQSVFGQAPTTATTSNVFGATQTQSRGFGSEFSFKPASEVLFKPIYSGSPEPPNPQTTPLSGSPFGSTAEKTRSSPAGHSSTVTGFSGASSGSLAFSFSQPAAAPSLPVPHGPRTTLNNSGGPPGALQFTFSQPAAPSGSNPSAPTTQPKTPSTFSFSTQTLPPQTAQLFGGTAVVQPSAFADNKSKAEPTLETKTPKDVDANVFAQLRKGTKRKEEPATTNVSAAGPEAIAKEDETAETSSARQPPKRPLMRARAPAGLFSRALSGLRRAAANPVAKEAEEPLQQKPQPDEVTREHPQVLGEKLIEQQALSPQLLEKDEESDPQELMAETKTPLRPGARRESSDGLSGMSPADCTVIQCKNMPPALNKRDIIEKHFSRFGKVCKVFCRPAKNTAIVHFNNHASAAKAKKKGKVLHQHELLLLWQRKKQSPGDQSGRPVARKMVEEAKNPDHANVKASSPLKRPVLSSAFSRSSPVKKSPIAKSLRLDSELQKENVTMTQSSKCLAPLIGVVAETSEDKYRVLEQRDKILRQGRPKTTDIYTSKVFVGTCPDMCPEKERYMRETRNQLSIYEVLPDTEMVDHAAAIKEYSRSSADQEEPLPHDLRPLPVLGMTMDYLVTQIMDQGNDGLRDWYDFVWNRTRGIRKDITQQRLCCPQTVALIEKCARFHLHCAHHLCEEPMSVFDAKINNENLTKCLQSLKEMYQDLKDCHAYCPREAEFRQYSVLLKLNDGDILREVQQFRHQVRNSPEVHFAVQAFAALNSNNFVRFFKLVKRASYLASCLLHRYFNQVRGKALKTLTFAHTVGPRSTAFPLEDIVRMLMFRSAKEASAFIQQYGLNISEGAVELNRIAYQEPELLSQKKSEVIQAKKTSSTGEVVNGGPLPNPPRHKPVCTFDSHNKYRGEGPLTEPAAKQLKAIAATVEVKAPPSLQFQAEVSPIGHPDVPNVFGLRPAVAEKTESGDSFQSSALQTDAPQLLQPAARPPPVKAPSPEPEPQLVFSDADIMAEVDRLIDEMVETTARAVAADGACYASIALSESCLQAESVVNEVLGELLQELSSSEIHLEQKRVADEKRKIEEARRKQEHANFLAKFRLSLFSEILQQVLDETIKETATTVLQEAVDERARCVAKCSQEVCTSLIEETLKADVALLVEEILAAELQRARKYIKRWRDVVAVRRRLRRQMRGFPAAPCFVDPRLQLKALAPSAPAQQSREDLICGIVNLGNAGRLSLSSTRVLEMRHLAVHQMRVQYYYRQLLDEKVWAPLDVPALVMANLHNPPDRIFWKAVVLLPSDHESVASLADRILSDWLEAKLAGSRGSKLMEEQRDGTLRTLHLSNAVLEIRHQVHVSIKVSRGPLTNDALSQMEERRELQGTAALIMLLPALPFSEASGDERDVPLLSALLQLKQLQQASAWHCPPPLVVLVPGPDRDSRNTQKLEEELMLPLLVKDGLIAEYTLLFIPETTNDMQGSKQLGCAMRWLLRRAPPPVPLSCRPLAQLVEASLSREFSRRVCAQRQESGADALPSRDPSPIVRLYNAVISHVADQVSSEELSKISWPPAEFCLPDNGAFVPRLGWNTGPHLAWLHETVLNLRLPQWKQLSSSDTWSELCSAIYGYADQIQVSRGSRALLVSRLENLLERVRIKGHRGQTRASKLSLNVWDDPRDARPAWNEIPWFDVLVICIDHKLKDWPLPGPPVCEDAVTEDGEILVYYLNEAFERFQPPEEWIEAVSTTRGQKRRDDKGTNLATCATPNNLTIRQRLFPSAPEAPLDISDTPTAVEVLAHKVFLTLEEEKAESRRSTQQLRRWLDGGDCVGKWSTPLLIPSSVLLSMPAFLERRASTKPLDAVFAKEAQSPQPAEKDKRSPRSRLSLTERLRDLQQQIEASQKEESACKLKLSAMMSIVED</sequence>
<dbReference type="KEGG" id="hcq:109527167"/>
<keyword evidence="14" id="KW-0653">Protein transport</keyword>
<evidence type="ECO:0000256" key="17">
    <source>
        <dbReference type="ARBA" id="ARBA00023054"/>
    </source>
</evidence>
<evidence type="ECO:0000256" key="25">
    <source>
        <dbReference type="SAM" id="MobiDB-lite"/>
    </source>
</evidence>
<dbReference type="FunFam" id="1.25.40.990:FF:000003">
    <property type="entry name" value="germinal-center associated nuclear protein isoform X2"/>
    <property type="match status" value="1"/>
</dbReference>
<accession>A0A3Q3D298</accession>
<feature type="region of interest" description="Disordered" evidence="25">
    <location>
        <begin position="491"/>
        <end position="525"/>
    </location>
</feature>
<keyword evidence="20" id="KW-0012">Acyltransferase</keyword>
<dbReference type="Proteomes" id="UP000264820">
    <property type="component" value="Unplaced"/>
</dbReference>
<dbReference type="STRING" id="109280.ENSHCOP00000000684"/>
<feature type="compositionally biased region" description="Polar residues" evidence="25">
    <location>
        <begin position="73"/>
        <end position="95"/>
    </location>
</feature>
<evidence type="ECO:0000256" key="22">
    <source>
        <dbReference type="ARBA" id="ARBA00048940"/>
    </source>
</evidence>
<dbReference type="InterPro" id="IPR012677">
    <property type="entry name" value="Nucleotide-bd_a/b_plait_sf"/>
</dbReference>
<reference evidence="27" key="2">
    <citation type="submission" date="2025-09" db="UniProtKB">
        <authorList>
            <consortium name="Ensembl"/>
        </authorList>
    </citation>
    <scope>IDENTIFICATION</scope>
</reference>
<keyword evidence="28" id="KW-1185">Reference proteome</keyword>
<keyword evidence="8" id="KW-0488">Methylation</keyword>
<feature type="compositionally biased region" description="Basic and acidic residues" evidence="25">
    <location>
        <begin position="359"/>
        <end position="376"/>
    </location>
</feature>
<dbReference type="Pfam" id="PF03399">
    <property type="entry name" value="SAC3_GANP"/>
    <property type="match status" value="1"/>
</dbReference>
<evidence type="ECO:0000256" key="2">
    <source>
        <dbReference type="ARBA" id="ARBA00004496"/>
    </source>
</evidence>
<keyword evidence="12" id="KW-0509">mRNA transport</keyword>
<feature type="region of interest" description="Disordered" evidence="25">
    <location>
        <begin position="53"/>
        <end position="144"/>
    </location>
</feature>
<feature type="region of interest" description="Disordered" evidence="25">
    <location>
        <begin position="277"/>
        <end position="433"/>
    </location>
</feature>
<keyword evidence="15" id="KW-0007">Acetylation</keyword>
<dbReference type="OrthoDB" id="21502at2759"/>
<dbReference type="SMART" id="SM00360">
    <property type="entry name" value="RRM"/>
    <property type="match status" value="1"/>
</dbReference>
<feature type="compositionally biased region" description="Low complexity" evidence="25">
    <location>
        <begin position="307"/>
        <end position="320"/>
    </location>
</feature>
<keyword evidence="11" id="KW-0808">Transferase</keyword>
<keyword evidence="9" id="KW-0963">Cytoplasm</keyword>
<evidence type="ECO:0000256" key="15">
    <source>
        <dbReference type="ARBA" id="ARBA00022990"/>
    </source>
</evidence>
<dbReference type="EC" id="2.3.1.48" evidence="5"/>
<evidence type="ECO:0000256" key="14">
    <source>
        <dbReference type="ARBA" id="ARBA00022927"/>
    </source>
</evidence>
<dbReference type="Pfam" id="PF00076">
    <property type="entry name" value="RRM_1"/>
    <property type="match status" value="1"/>
</dbReference>
<feature type="region of interest" description="Disordered" evidence="25">
    <location>
        <begin position="1043"/>
        <end position="1063"/>
    </location>
</feature>
<evidence type="ECO:0000256" key="9">
    <source>
        <dbReference type="ARBA" id="ARBA00022490"/>
    </source>
</evidence>
<comment type="function">
    <text evidence="23">As a component of the TREX-2 complex, involved in the export of mRNAs to the cytoplasm through the nuclear pores. Through the acetylation of histones, affects the assembly of nucleosomes at immunoglobulin variable region genes and promotes the recruitment and positioning of transcription complex to favor DNA cytosine deaminase AICDA/AID targeting, hence promoting somatic hypermutations.</text>
</comment>
<dbReference type="PANTHER" id="PTHR12436">
    <property type="entry name" value="80 KDA MCM3-ASSOCIATED PROTEIN"/>
    <property type="match status" value="1"/>
</dbReference>
<evidence type="ECO:0000256" key="13">
    <source>
        <dbReference type="ARBA" id="ARBA00022859"/>
    </source>
</evidence>
<keyword evidence="10" id="KW-0597">Phosphoprotein</keyword>
<feature type="region of interest" description="Disordered" evidence="25">
    <location>
        <begin position="162"/>
        <end position="181"/>
    </location>
</feature>
<dbReference type="GO" id="GO:0061733">
    <property type="term" value="F:protein-lysine-acetyltransferase activity"/>
    <property type="evidence" value="ECO:0007669"/>
    <property type="project" value="UniProtKB-EC"/>
</dbReference>
<dbReference type="Pfam" id="PF16766">
    <property type="entry name" value="CID_GANP"/>
    <property type="match status" value="1"/>
</dbReference>
<dbReference type="GO" id="GO:0003723">
    <property type="term" value="F:RNA binding"/>
    <property type="evidence" value="ECO:0007669"/>
    <property type="project" value="InterPro"/>
</dbReference>
<dbReference type="InterPro" id="IPR000504">
    <property type="entry name" value="RRM_dom"/>
</dbReference>
<dbReference type="InterPro" id="IPR000717">
    <property type="entry name" value="PCI_dom"/>
</dbReference>
<dbReference type="InterPro" id="IPR031907">
    <property type="entry name" value="MCM3AP_GANP"/>
</dbReference>
<dbReference type="CTD" id="8888"/>
<comment type="similarity">
    <text evidence="21">Belongs to the SAC3 family.</text>
</comment>
<evidence type="ECO:0000256" key="18">
    <source>
        <dbReference type="ARBA" id="ARBA00023132"/>
    </source>
</evidence>
<evidence type="ECO:0000256" key="16">
    <source>
        <dbReference type="ARBA" id="ARBA00023010"/>
    </source>
</evidence>
<dbReference type="InterPro" id="IPR031910">
    <property type="entry name" value="GANP_CID_dom"/>
</dbReference>
<dbReference type="Pfam" id="PF16769">
    <property type="entry name" value="MCM3AP_GANP"/>
    <property type="match status" value="1"/>
</dbReference>
<dbReference type="Gene3D" id="3.30.70.330">
    <property type="match status" value="1"/>
</dbReference>
<evidence type="ECO:0000256" key="7">
    <source>
        <dbReference type="ARBA" id="ARBA00022454"/>
    </source>
</evidence>
<evidence type="ECO:0000256" key="5">
    <source>
        <dbReference type="ARBA" id="ARBA00013184"/>
    </source>
</evidence>
<dbReference type="GO" id="GO:0006406">
    <property type="term" value="P:mRNA export from nucleus"/>
    <property type="evidence" value="ECO:0007669"/>
    <property type="project" value="TreeGrafter"/>
</dbReference>
<evidence type="ECO:0000256" key="21">
    <source>
        <dbReference type="ARBA" id="ARBA00038443"/>
    </source>
</evidence>
<dbReference type="GO" id="GO:0002376">
    <property type="term" value="P:immune system process"/>
    <property type="evidence" value="ECO:0007669"/>
    <property type="project" value="UniProtKB-KW"/>
</dbReference>
<dbReference type="Gene3D" id="1.25.40.990">
    <property type="match status" value="1"/>
</dbReference>
<evidence type="ECO:0000256" key="24">
    <source>
        <dbReference type="ARBA" id="ARBA00069544"/>
    </source>
</evidence>
<dbReference type="GO" id="GO:0015031">
    <property type="term" value="P:protein transport"/>
    <property type="evidence" value="ECO:0007669"/>
    <property type="project" value="UniProtKB-KW"/>
</dbReference>
<evidence type="ECO:0000256" key="23">
    <source>
        <dbReference type="ARBA" id="ARBA00055631"/>
    </source>
</evidence>
<feature type="compositionally biased region" description="Polar residues" evidence="25">
    <location>
        <begin position="321"/>
        <end position="343"/>
    </location>
</feature>
<keyword evidence="17" id="KW-0175">Coiled coil</keyword>
<feature type="region of interest" description="Disordered" evidence="25">
    <location>
        <begin position="218"/>
        <end position="262"/>
    </location>
</feature>
<dbReference type="GO" id="GO:0005694">
    <property type="term" value="C:chromosome"/>
    <property type="evidence" value="ECO:0007669"/>
    <property type="project" value="UniProtKB-SubCell"/>
</dbReference>
<dbReference type="InterPro" id="IPR045107">
    <property type="entry name" value="SAC3/GANP/THP3"/>
</dbReference>
<dbReference type="GO" id="GO:0070390">
    <property type="term" value="C:transcription export complex 2"/>
    <property type="evidence" value="ECO:0007669"/>
    <property type="project" value="TreeGrafter"/>
</dbReference>
<dbReference type="SUPFAM" id="SSF54928">
    <property type="entry name" value="RNA-binding domain, RBD"/>
    <property type="match status" value="1"/>
</dbReference>
<evidence type="ECO:0000256" key="20">
    <source>
        <dbReference type="ARBA" id="ARBA00023315"/>
    </source>
</evidence>
<evidence type="ECO:0000256" key="6">
    <source>
        <dbReference type="ARBA" id="ARBA00022448"/>
    </source>
</evidence>
<dbReference type="GO" id="GO:0005654">
    <property type="term" value="C:nucleoplasm"/>
    <property type="evidence" value="ECO:0007669"/>
    <property type="project" value="UniProtKB-SubCell"/>
</dbReference>
<dbReference type="Ensembl" id="ENSHCOT00000013364.1">
    <property type="protein sequence ID" value="ENSHCOP00000000684.1"/>
    <property type="gene ID" value="ENSHCOG00000001542.1"/>
</dbReference>
<feature type="region of interest" description="Disordered" evidence="25">
    <location>
        <begin position="447"/>
        <end position="472"/>
    </location>
</feature>
<keyword evidence="6" id="KW-0813">Transport</keyword>
<keyword evidence="13" id="KW-0391">Immunity</keyword>
<feature type="domain" description="PCI" evidence="26">
    <location>
        <begin position="859"/>
        <end position="1058"/>
    </location>
</feature>
<reference evidence="27" key="1">
    <citation type="submission" date="2025-08" db="UniProtKB">
        <authorList>
            <consortium name="Ensembl"/>
        </authorList>
    </citation>
    <scope>IDENTIFICATION</scope>
</reference>
<dbReference type="GeneID" id="109527167"/>
<dbReference type="PANTHER" id="PTHR12436:SF3">
    <property type="entry name" value="GERMINAL-CENTER ASSOCIATED NUCLEAR PROTEIN"/>
    <property type="match status" value="1"/>
</dbReference>
<dbReference type="InterPro" id="IPR035979">
    <property type="entry name" value="RBD_domain_sf"/>
</dbReference>
<proteinExistence type="inferred from homology"/>
<evidence type="ECO:0000313" key="28">
    <source>
        <dbReference type="Proteomes" id="UP000264820"/>
    </source>
</evidence>
<dbReference type="GO" id="GO:0005737">
    <property type="term" value="C:cytoplasm"/>
    <property type="evidence" value="ECO:0007669"/>
    <property type="project" value="UniProtKB-SubCell"/>
</dbReference>
<dbReference type="GeneTree" id="ENSGT00940000156322"/>
<feature type="compositionally biased region" description="Polar residues" evidence="25">
    <location>
        <begin position="232"/>
        <end position="241"/>
    </location>
</feature>
<feature type="region of interest" description="Disordered" evidence="25">
    <location>
        <begin position="2023"/>
        <end position="2043"/>
    </location>
</feature>
<evidence type="ECO:0000256" key="8">
    <source>
        <dbReference type="ARBA" id="ARBA00022481"/>
    </source>
</evidence>
<comment type="catalytic activity">
    <reaction evidence="22">
        <text>L-lysyl-[histone] + acetyl-CoA = N(6)-acetyl-L-lysyl-[histone] + CoA + H(+)</text>
        <dbReference type="Rhea" id="RHEA:21992"/>
        <dbReference type="Rhea" id="RHEA-COMP:9845"/>
        <dbReference type="Rhea" id="RHEA-COMP:11338"/>
        <dbReference type="ChEBI" id="CHEBI:15378"/>
        <dbReference type="ChEBI" id="CHEBI:29969"/>
        <dbReference type="ChEBI" id="CHEBI:57287"/>
        <dbReference type="ChEBI" id="CHEBI:57288"/>
        <dbReference type="ChEBI" id="CHEBI:61930"/>
        <dbReference type="EC" id="2.3.1.48"/>
    </reaction>
    <physiologicalReaction direction="left-to-right" evidence="22">
        <dbReference type="Rhea" id="RHEA:21993"/>
    </physiologicalReaction>
</comment>
<keyword evidence="19" id="KW-0539">Nucleus</keyword>
<evidence type="ECO:0000256" key="12">
    <source>
        <dbReference type="ARBA" id="ARBA00022816"/>
    </source>
</evidence>
<organism evidence="27 28">
    <name type="scientific">Hippocampus comes</name>
    <name type="common">Tiger tail seahorse</name>
    <dbReference type="NCBI Taxonomy" id="109280"/>
    <lineage>
        <taxon>Eukaryota</taxon>
        <taxon>Metazoa</taxon>
        <taxon>Chordata</taxon>
        <taxon>Craniata</taxon>
        <taxon>Vertebrata</taxon>
        <taxon>Euteleostomi</taxon>
        <taxon>Actinopterygii</taxon>
        <taxon>Neopterygii</taxon>
        <taxon>Teleostei</taxon>
        <taxon>Neoteleostei</taxon>
        <taxon>Acanthomorphata</taxon>
        <taxon>Syngnathiaria</taxon>
        <taxon>Syngnathiformes</taxon>
        <taxon>Syngnathoidei</taxon>
        <taxon>Syngnathidae</taxon>
        <taxon>Hippocampus</taxon>
    </lineage>
</organism>
<dbReference type="RefSeq" id="XP_019744468.1">
    <property type="nucleotide sequence ID" value="XM_019888909.1"/>
</dbReference>
<evidence type="ECO:0000259" key="26">
    <source>
        <dbReference type="PROSITE" id="PS50250"/>
    </source>
</evidence>